<gene>
    <name evidence="2" type="ORF">FA14DRAFT_160302</name>
</gene>
<feature type="transmembrane region" description="Helical" evidence="1">
    <location>
        <begin position="203"/>
        <end position="223"/>
    </location>
</feature>
<dbReference type="PANTHER" id="PTHR23524">
    <property type="entry name" value="TRANSPORTER, PUTATIVE (AFU_ORTHOLOGUE AFUA_8G04850)-RELATED"/>
    <property type="match status" value="1"/>
</dbReference>
<feature type="transmembrane region" description="Helical" evidence="1">
    <location>
        <begin position="76"/>
        <end position="97"/>
    </location>
</feature>
<feature type="transmembrane region" description="Helical" evidence="1">
    <location>
        <begin position="109"/>
        <end position="128"/>
    </location>
</feature>
<keyword evidence="1" id="KW-0472">Membrane</keyword>
<evidence type="ECO:0000313" key="2">
    <source>
        <dbReference type="EMBL" id="PWN34888.1"/>
    </source>
</evidence>
<accession>A0A316VCN7</accession>
<dbReference type="PANTHER" id="PTHR23524:SF1">
    <property type="entry name" value="MRH DOMAIN-CONTAINING PROTEIN-RELATED"/>
    <property type="match status" value="1"/>
</dbReference>
<dbReference type="SUPFAM" id="SSF103473">
    <property type="entry name" value="MFS general substrate transporter"/>
    <property type="match status" value="2"/>
</dbReference>
<feature type="transmembrane region" description="Helical" evidence="1">
    <location>
        <begin position="579"/>
        <end position="598"/>
    </location>
</feature>
<dbReference type="InParanoid" id="A0A316VCN7"/>
<dbReference type="OrthoDB" id="18110at2759"/>
<dbReference type="GeneID" id="37020392"/>
<feature type="transmembrane region" description="Helical" evidence="1">
    <location>
        <begin position="259"/>
        <end position="278"/>
    </location>
</feature>
<dbReference type="Gene3D" id="1.20.1250.20">
    <property type="entry name" value="MFS general substrate transporter like domains"/>
    <property type="match status" value="2"/>
</dbReference>
<organism evidence="2 3">
    <name type="scientific">Meira miltonrushii</name>
    <dbReference type="NCBI Taxonomy" id="1280837"/>
    <lineage>
        <taxon>Eukaryota</taxon>
        <taxon>Fungi</taxon>
        <taxon>Dikarya</taxon>
        <taxon>Basidiomycota</taxon>
        <taxon>Ustilaginomycotina</taxon>
        <taxon>Exobasidiomycetes</taxon>
        <taxon>Exobasidiales</taxon>
        <taxon>Brachybasidiaceae</taxon>
        <taxon>Meira</taxon>
    </lineage>
</organism>
<keyword evidence="3" id="KW-1185">Reference proteome</keyword>
<dbReference type="EMBL" id="KZ819603">
    <property type="protein sequence ID" value="PWN34888.1"/>
    <property type="molecule type" value="Genomic_DNA"/>
</dbReference>
<sequence length="607" mass="64294">MPYRARDERARPVTTQIQKPWQSSLGVSASVSVLNLVAFLLHSSASIVFLVFLNATQPFLIAQLDGKHGGEVGNRQGSLSGTLVFADESLSIFLALIWGSLADVIGTKYVAVIGYCFISIALFTYTFAQNAWPQLLYCRLIFAVGGSSVTAMLTGILNSYSATFSEVRQRTSVEDIATETEALLGDRSNTGRGRPKKQSHGRLAALAGLTTGFGALLAVFVLLRLPTILAGIHDQKDKFSSSNQKSHDDEAIRQGTKEAFYIVAILALLVAAALSFGLKMDAPSSKLVSGRHTPSPEELNASNLNITQASTREARRQRLRSRLQRRTEAGSWSNFFSGVQKLAKGVLAGFRLAGKDGNLPLAYIGGGLARASTIATTVFIPVLVTRFFYSSGLCSDLSTPDVPNEELKKRCRQAFTVASILSGVIQLVALLLAPLIGYLCDAFTPSSTLFLVSLVGTISYLVMGTALPNDGDPRTPVAWVAAVGIGFAQIGVIVASLALCARGKANIAEQSIKSAQAPEDDAPTNEDIADDAGVSVPIEAEQSSSGAIAGAYSATGGLSILLVSKLGGLLSDLYAPAPFLLMSGLAAVVTLASLTVMIKEKRKQRIE</sequence>
<evidence type="ECO:0000313" key="3">
    <source>
        <dbReference type="Proteomes" id="UP000245771"/>
    </source>
</evidence>
<feature type="transmembrane region" description="Helical" evidence="1">
    <location>
        <begin position="448"/>
        <end position="467"/>
    </location>
</feature>
<proteinExistence type="predicted"/>
<dbReference type="Proteomes" id="UP000245771">
    <property type="component" value="Unassembled WGS sequence"/>
</dbReference>
<feature type="transmembrane region" description="Helical" evidence="1">
    <location>
        <begin position="140"/>
        <end position="160"/>
    </location>
</feature>
<name>A0A316VCN7_9BASI</name>
<dbReference type="InterPro" id="IPR036259">
    <property type="entry name" value="MFS_trans_sf"/>
</dbReference>
<dbReference type="RefSeq" id="XP_025355190.1">
    <property type="nucleotide sequence ID" value="XM_025498611.1"/>
</dbReference>
<keyword evidence="1" id="KW-0812">Transmembrane</keyword>
<protein>
    <submittedName>
        <fullName evidence="2">MFS general substrate transporter</fullName>
    </submittedName>
</protein>
<feature type="transmembrane region" description="Helical" evidence="1">
    <location>
        <begin position="414"/>
        <end position="436"/>
    </location>
</feature>
<dbReference type="AlphaFoldDB" id="A0A316VCN7"/>
<feature type="transmembrane region" description="Helical" evidence="1">
    <location>
        <begin position="33"/>
        <end position="56"/>
    </location>
</feature>
<feature type="transmembrane region" description="Helical" evidence="1">
    <location>
        <begin position="479"/>
        <end position="499"/>
    </location>
</feature>
<evidence type="ECO:0000256" key="1">
    <source>
        <dbReference type="SAM" id="Phobius"/>
    </source>
</evidence>
<keyword evidence="1" id="KW-1133">Transmembrane helix</keyword>
<dbReference type="STRING" id="1280837.A0A316VCN7"/>
<reference evidence="2 3" key="1">
    <citation type="journal article" date="2018" name="Mol. Biol. Evol.">
        <title>Broad Genomic Sampling Reveals a Smut Pathogenic Ancestry of the Fungal Clade Ustilaginomycotina.</title>
        <authorList>
            <person name="Kijpornyongpan T."/>
            <person name="Mondo S.J."/>
            <person name="Barry K."/>
            <person name="Sandor L."/>
            <person name="Lee J."/>
            <person name="Lipzen A."/>
            <person name="Pangilinan J."/>
            <person name="LaButti K."/>
            <person name="Hainaut M."/>
            <person name="Henrissat B."/>
            <person name="Grigoriev I.V."/>
            <person name="Spatafora J.W."/>
            <person name="Aime M.C."/>
        </authorList>
    </citation>
    <scope>NUCLEOTIDE SEQUENCE [LARGE SCALE GENOMIC DNA]</scope>
    <source>
        <strain evidence="2 3">MCA 3882</strain>
    </source>
</reference>